<evidence type="ECO:0000313" key="1">
    <source>
        <dbReference type="EMBL" id="RAK24872.1"/>
    </source>
</evidence>
<proteinExistence type="predicted"/>
<dbReference type="RefSeq" id="WP_111565474.1">
    <property type="nucleotide sequence ID" value="NZ_QLMI01000001.1"/>
</dbReference>
<dbReference type="AlphaFoldDB" id="A0A327YVP3"/>
<gene>
    <name evidence="1" type="ORF">B0I03_10128</name>
</gene>
<protein>
    <recommendedName>
        <fullName evidence="3">DUF1566 domain-containing protein</fullName>
    </recommendedName>
</protein>
<dbReference type="PROSITE" id="PS51257">
    <property type="entry name" value="PROKAR_LIPOPROTEIN"/>
    <property type="match status" value="1"/>
</dbReference>
<accession>A0A327YVP3</accession>
<dbReference type="OrthoDB" id="9765957at2"/>
<name>A0A327YVP3_9FLAO</name>
<dbReference type="Proteomes" id="UP000249620">
    <property type="component" value="Unassembled WGS sequence"/>
</dbReference>
<dbReference type="EMBL" id="QLMI01000001">
    <property type="protein sequence ID" value="RAK24872.1"/>
    <property type="molecule type" value="Genomic_DNA"/>
</dbReference>
<organism evidence="1 2">
    <name type="scientific">Flavobacterium aquaticum</name>
    <dbReference type="NCBI Taxonomy" id="1236486"/>
    <lineage>
        <taxon>Bacteria</taxon>
        <taxon>Pseudomonadati</taxon>
        <taxon>Bacteroidota</taxon>
        <taxon>Flavobacteriia</taxon>
        <taxon>Flavobacteriales</taxon>
        <taxon>Flavobacteriaceae</taxon>
        <taxon>Flavobacterium</taxon>
    </lineage>
</organism>
<evidence type="ECO:0008006" key="3">
    <source>
        <dbReference type="Google" id="ProtNLM"/>
    </source>
</evidence>
<keyword evidence="2" id="KW-1185">Reference proteome</keyword>
<evidence type="ECO:0000313" key="2">
    <source>
        <dbReference type="Proteomes" id="UP000249620"/>
    </source>
</evidence>
<reference evidence="1 2" key="1">
    <citation type="submission" date="2018-06" db="EMBL/GenBank/DDBJ databases">
        <title>Genomic Encyclopedia of Type Strains, Phase III (KMG-III): the genomes of soil and plant-associated and newly described type strains.</title>
        <authorList>
            <person name="Whitman W."/>
        </authorList>
    </citation>
    <scope>NUCLEOTIDE SEQUENCE [LARGE SCALE GENOMIC DNA]</scope>
    <source>
        <strain evidence="1 2">CGMCC 1.12398</strain>
    </source>
</reference>
<comment type="caution">
    <text evidence="1">The sequence shown here is derived from an EMBL/GenBank/DDBJ whole genome shotgun (WGS) entry which is preliminary data.</text>
</comment>
<sequence>MKKIFYFFVVFAVALVSCSKDDSDLASDSFENLVVNTKTPIFNSSTYSYSAGGNLSVALQNDNFDYEFGVCYSESPNPNVINSNTVSGYLNNTNFDCLINDIDLGVTYYIKAYVRKLQTNEIKYGNEITFIQPLNLTTNIVKNISLTGFSVTVNVGSDLSNNSERGVCYSTSPNPTVSNERLDDPTNGSGNFTITVDGVQTFSPSYYVDRNTTYYLRSFVYLNGRYYYGNEVSFKTCGYVGGSGGYVFYDKGETTNGWRYLEASTTKLNDPNSTNFKWSNTSTFMSGISQEIGAGLDNSTLIRNSNNFTNIAATMCIFVSNNSVNDWFLPSIKELKELYKLKIAGLVFNPASGPNSYYNKNVLSSSQRDNTTCYGVNFENGSEVIMTKTDQLYSGWQVRRF</sequence>